<dbReference type="EMBL" id="RBZW01000013">
    <property type="protein sequence ID" value="THE65975.1"/>
    <property type="molecule type" value="Genomic_DNA"/>
</dbReference>
<dbReference type="Gene3D" id="3.60.21.10">
    <property type="match status" value="1"/>
</dbReference>
<organism evidence="3 4">
    <name type="scientific">Salinadaptatus halalkaliphilus</name>
    <dbReference type="NCBI Taxonomy" id="2419781"/>
    <lineage>
        <taxon>Archaea</taxon>
        <taxon>Methanobacteriati</taxon>
        <taxon>Methanobacteriota</taxon>
        <taxon>Stenosarchaea group</taxon>
        <taxon>Halobacteria</taxon>
        <taxon>Halobacteriales</taxon>
        <taxon>Natrialbaceae</taxon>
        <taxon>Salinadaptatus</taxon>
    </lineage>
</organism>
<evidence type="ECO:0000313" key="4">
    <source>
        <dbReference type="Proteomes" id="UP000318864"/>
    </source>
</evidence>
<dbReference type="PANTHER" id="PTHR33393">
    <property type="entry name" value="POLYGLUTAMINE SYNTHESIS ACCESSORY PROTEIN RV0574C-RELATED"/>
    <property type="match status" value="1"/>
</dbReference>
<gene>
    <name evidence="3" type="ORF">D8Y22_04685</name>
</gene>
<proteinExistence type="inferred from homology"/>
<dbReference type="InterPro" id="IPR019079">
    <property type="entry name" value="Capsule_synth_CapA"/>
</dbReference>
<protein>
    <submittedName>
        <fullName evidence="3">CapA family protein</fullName>
    </submittedName>
</protein>
<keyword evidence="4" id="KW-1185">Reference proteome</keyword>
<name>A0A4S3TRL8_9EURY</name>
<reference evidence="3 4" key="1">
    <citation type="submission" date="2018-10" db="EMBL/GenBank/DDBJ databases">
        <title>Natronolimnobius sp. XQ-INN 246 isolated from Inner Mongolia Autonomous Region of China.</title>
        <authorList>
            <person name="Xue Q."/>
        </authorList>
    </citation>
    <scope>NUCLEOTIDE SEQUENCE [LARGE SCALE GENOMIC DNA]</scope>
    <source>
        <strain evidence="3 4">XQ-INN 246</strain>
    </source>
</reference>
<dbReference type="RefSeq" id="WP_141463560.1">
    <property type="nucleotide sequence ID" value="NZ_RBZW01000013.1"/>
</dbReference>
<comment type="caution">
    <text evidence="3">The sequence shown here is derived from an EMBL/GenBank/DDBJ whole genome shotgun (WGS) entry which is preliminary data.</text>
</comment>
<evidence type="ECO:0000313" key="3">
    <source>
        <dbReference type="EMBL" id="THE65975.1"/>
    </source>
</evidence>
<evidence type="ECO:0000256" key="1">
    <source>
        <dbReference type="ARBA" id="ARBA00005662"/>
    </source>
</evidence>
<dbReference type="OrthoDB" id="199819at2157"/>
<dbReference type="AlphaFoldDB" id="A0A4S3TRL8"/>
<dbReference type="SMART" id="SM00854">
    <property type="entry name" value="PGA_cap"/>
    <property type="match status" value="1"/>
</dbReference>
<comment type="similarity">
    <text evidence="1">Belongs to the CapA family.</text>
</comment>
<dbReference type="Pfam" id="PF09587">
    <property type="entry name" value="PGA_cap"/>
    <property type="match status" value="1"/>
</dbReference>
<sequence>MDALDPGTCTIAATGDSIITRPIGHLAERDEGFADLQALLTDADATVTNLEVVLPDDDTAGTPPVAVPSQYQYLSSLAGILMRADPVVLEELEELGIDLFATASNHSFDYGRSGLKATIDALTERSLPFAGMGRTLADARRPAYVETAGGRVGLVGATASVPPASEAGPASPIHPGRSGVNPLHLRWVYGATPAQLERLQDLAAELGIESMKSTWLDRSAPDRDEHSYYWFMHMPIETVNDESEVGVRLEPIEADRRAYLESVSTAATNADWTVASLHGHQSAGGVRNTSETPAFLRAFARECIDAGADLFVVTGPHVLRGMEIYEGRPIFYSLGNLFYQTETIEWLPPESFDYYGVDDRTAMTDLFEARYFDTDGNPAGNLARDEYWETVVPVCQFADDVLESITLHPCVLGQDRDLPRRGTPTLATGEAATSIIERFQTLSEPYGVDIALEDDVGVVDW</sequence>
<accession>A0A4S3TRL8</accession>
<feature type="domain" description="Capsule synthesis protein CapA" evidence="2">
    <location>
        <begin position="10"/>
        <end position="341"/>
    </location>
</feature>
<dbReference type="Proteomes" id="UP000318864">
    <property type="component" value="Unassembled WGS sequence"/>
</dbReference>
<dbReference type="PANTHER" id="PTHR33393:SF13">
    <property type="entry name" value="PGA BIOSYNTHESIS PROTEIN CAPA"/>
    <property type="match status" value="1"/>
</dbReference>
<dbReference type="CDD" id="cd07381">
    <property type="entry name" value="MPP_CapA"/>
    <property type="match status" value="1"/>
</dbReference>
<dbReference type="InterPro" id="IPR029052">
    <property type="entry name" value="Metallo-depent_PP-like"/>
</dbReference>
<dbReference type="InterPro" id="IPR052169">
    <property type="entry name" value="CW_Biosynth-Accessory"/>
</dbReference>
<evidence type="ECO:0000259" key="2">
    <source>
        <dbReference type="SMART" id="SM00854"/>
    </source>
</evidence>
<dbReference type="SUPFAM" id="SSF56300">
    <property type="entry name" value="Metallo-dependent phosphatases"/>
    <property type="match status" value="1"/>
</dbReference>